<proteinExistence type="inferred from homology"/>
<comment type="similarity">
    <text evidence="1">Belongs to the FAH family.</text>
</comment>
<dbReference type="InterPro" id="IPR036663">
    <property type="entry name" value="Fumarylacetoacetase_C_sf"/>
</dbReference>
<feature type="domain" description="Fumarylacetoacetase-like C-terminal" evidence="3">
    <location>
        <begin position="193"/>
        <end position="371"/>
    </location>
</feature>
<sequence>MTDAHIWQDYPILPDDGTAGTLIGRVWRPGRGGDIGGPSVVAIRADGVFDITHVAPTTSALLNLADPATKVRGGAGERLGALDDIVANTTADARDTALPWLLAPIDLQAVKAAGVTFAVSLLERLIEEQAKGDPARADGVRRELSAAVGADIARVKPGSPQAEQLKQTLIKKGLWSPYLEVGIGPHAEIFTKAPPMASVGYGVEVGVRADSDWSNPEPEVVLVVNAQGQIVGATLGNDVNLRDMEGRSALLLGKAKDNNASSAVGPFIRLFDATFSIDDVRKAEVQLDVLGPDQFHLKGRSDLGQISRDPTELVQQAMGQHHQYPDGMVLYTGTLFAPSQPRTPGGAGFTHVLGDHVVIRSPKLGTLMNRVNRCDAIPPWTFGTGALMQNLAARGLL</sequence>
<dbReference type="RefSeq" id="WP_147845533.1">
    <property type="nucleotide sequence ID" value="NZ_VDUZ01000003.1"/>
</dbReference>
<reference evidence="4 5" key="1">
    <citation type="submission" date="2019-06" db="EMBL/GenBank/DDBJ databases">
        <title>New taxonomy in bacterial strain CC-CFT640, isolated from vineyard.</title>
        <authorList>
            <person name="Lin S.-Y."/>
            <person name="Tsai C.-F."/>
            <person name="Young C.-C."/>
        </authorList>
    </citation>
    <scope>NUCLEOTIDE SEQUENCE [LARGE SCALE GENOMIC DNA]</scope>
    <source>
        <strain evidence="4 5">CC-CFT640</strain>
    </source>
</reference>
<gene>
    <name evidence="4" type="ORF">FHP25_03595</name>
</gene>
<keyword evidence="2" id="KW-0479">Metal-binding</keyword>
<protein>
    <submittedName>
        <fullName evidence="4">Fumarylacetoacetate hydrolase family protein</fullName>
    </submittedName>
</protein>
<dbReference type="InterPro" id="IPR011234">
    <property type="entry name" value="Fumarylacetoacetase-like_C"/>
</dbReference>
<dbReference type="Proteomes" id="UP000321638">
    <property type="component" value="Unassembled WGS sequence"/>
</dbReference>
<dbReference type="OrthoDB" id="9779415at2"/>
<dbReference type="AlphaFoldDB" id="A0A5C8PU66"/>
<name>A0A5C8PU66_9HYPH</name>
<dbReference type="GO" id="GO:0046872">
    <property type="term" value="F:metal ion binding"/>
    <property type="evidence" value="ECO:0007669"/>
    <property type="project" value="UniProtKB-KW"/>
</dbReference>
<evidence type="ECO:0000313" key="4">
    <source>
        <dbReference type="EMBL" id="TXL81624.1"/>
    </source>
</evidence>
<evidence type="ECO:0000313" key="5">
    <source>
        <dbReference type="Proteomes" id="UP000321638"/>
    </source>
</evidence>
<evidence type="ECO:0000256" key="1">
    <source>
        <dbReference type="ARBA" id="ARBA00010211"/>
    </source>
</evidence>
<dbReference type="EMBL" id="VDUZ01000003">
    <property type="protein sequence ID" value="TXL81624.1"/>
    <property type="molecule type" value="Genomic_DNA"/>
</dbReference>
<dbReference type="InterPro" id="IPR051121">
    <property type="entry name" value="FAH"/>
</dbReference>
<evidence type="ECO:0000259" key="3">
    <source>
        <dbReference type="Pfam" id="PF01557"/>
    </source>
</evidence>
<dbReference type="Pfam" id="PF01557">
    <property type="entry name" value="FAA_hydrolase"/>
    <property type="match status" value="1"/>
</dbReference>
<comment type="caution">
    <text evidence="4">The sequence shown here is derived from an EMBL/GenBank/DDBJ whole genome shotgun (WGS) entry which is preliminary data.</text>
</comment>
<dbReference type="PANTHER" id="PTHR42796:SF7">
    <property type="entry name" value="2-DEHYDRO-3-DEOXY-D-ARABINONATE DEHYDRATASE"/>
    <property type="match status" value="1"/>
</dbReference>
<accession>A0A5C8PU66</accession>
<dbReference type="SUPFAM" id="SSF56529">
    <property type="entry name" value="FAH"/>
    <property type="match status" value="1"/>
</dbReference>
<dbReference type="GO" id="GO:0016787">
    <property type="term" value="F:hydrolase activity"/>
    <property type="evidence" value="ECO:0007669"/>
    <property type="project" value="UniProtKB-KW"/>
</dbReference>
<organism evidence="4 5">
    <name type="scientific">Vineibacter terrae</name>
    <dbReference type="NCBI Taxonomy" id="2586908"/>
    <lineage>
        <taxon>Bacteria</taxon>
        <taxon>Pseudomonadati</taxon>
        <taxon>Pseudomonadota</taxon>
        <taxon>Alphaproteobacteria</taxon>
        <taxon>Hyphomicrobiales</taxon>
        <taxon>Vineibacter</taxon>
    </lineage>
</organism>
<keyword evidence="5" id="KW-1185">Reference proteome</keyword>
<keyword evidence="4" id="KW-0378">Hydrolase</keyword>
<dbReference type="GO" id="GO:0044281">
    <property type="term" value="P:small molecule metabolic process"/>
    <property type="evidence" value="ECO:0007669"/>
    <property type="project" value="UniProtKB-ARBA"/>
</dbReference>
<dbReference type="PANTHER" id="PTHR42796">
    <property type="entry name" value="FUMARYLACETOACETATE HYDROLASE DOMAIN-CONTAINING PROTEIN 2A-RELATED"/>
    <property type="match status" value="1"/>
</dbReference>
<evidence type="ECO:0000256" key="2">
    <source>
        <dbReference type="ARBA" id="ARBA00022723"/>
    </source>
</evidence>
<dbReference type="Gene3D" id="3.90.850.10">
    <property type="entry name" value="Fumarylacetoacetase-like, C-terminal domain"/>
    <property type="match status" value="1"/>
</dbReference>